<evidence type="ECO:0000313" key="2">
    <source>
        <dbReference type="Proteomes" id="UP001153332"/>
    </source>
</evidence>
<reference evidence="1" key="1">
    <citation type="submission" date="2022-12" db="EMBL/GenBank/DDBJ databases">
        <title>Genome Sequence of Lasiodiplodia mahajangana.</title>
        <authorList>
            <person name="Buettner E."/>
        </authorList>
    </citation>
    <scope>NUCLEOTIDE SEQUENCE</scope>
    <source>
        <strain evidence="1">VT137</strain>
    </source>
</reference>
<comment type="caution">
    <text evidence="1">The sequence shown here is derived from an EMBL/GenBank/DDBJ whole genome shotgun (WGS) entry which is preliminary data.</text>
</comment>
<proteinExistence type="predicted"/>
<sequence length="739" mass="80680">MRYSLLASLFLAGWLFGDHGACQNITFSNDTSVDEVSPSYFNLNSAFSLLRTDLPAQALDLPIGTCNPETPCPNGACCGTISGLCGYSPSECGAGNCSSNCDAKAECGHFCGSIDDFCGGGCQEGFGSCGDVKRPSCSKDGGSVNDRNIGYYETWANTRACQSVAPEDLNLNGFTHINFAFVFFDANTFQFLPMDKNAGELLHRFTKLKEKKPGLQTWVSVGGWSFNDPGPYQLAFSNMASTSANRKTFINNAIKFMDTYGFNGMDLDWEYPSADDRGGRVEDSANFVLLSQDIKEAFGSKYGYTITLPASYWYLQHFELAKHQPSVNWFNLMSYDLHGVWDAASKAIGPKVGTHTNITEIDLGLDLLWRAGVKPEKVVLGQGYYGRSFTLSDPSCNTPNGVCQFSDGAKEGHCSKASGILTLQEINEIISEKSLKPVHDTKAGVKWITWDNDQWVSYDDDETLKQKREFANSRCLESLYQDQAAQGVCYTTKCGEKCSPGEHEASQMNGQPGQLSTMDRCAKGEFRRLCCAKGTIMGVCKWRGYRGLGLVCSGGCAEGETEITQNTNHHSDTEDQSCTGGTQSYCCAGFKPPITREQVEDEFKDRAKDLAIEAAETLALELAAKAFCRVAITAALTPLTFIPFVGWIIRLAVQAAVPALANLCAKGIAKAGKSVFKFMGKDYDVKLDKPLTTKKDRGNSADPTKPPGKTQTVRGGQTEHLRLQRIQPGVLALQFRHQP</sequence>
<organism evidence="1 2">
    <name type="scientific">Lasiodiplodia mahajangana</name>
    <dbReference type="NCBI Taxonomy" id="1108764"/>
    <lineage>
        <taxon>Eukaryota</taxon>
        <taxon>Fungi</taxon>
        <taxon>Dikarya</taxon>
        <taxon>Ascomycota</taxon>
        <taxon>Pezizomycotina</taxon>
        <taxon>Dothideomycetes</taxon>
        <taxon>Dothideomycetes incertae sedis</taxon>
        <taxon>Botryosphaeriales</taxon>
        <taxon>Botryosphaeriaceae</taxon>
        <taxon>Lasiodiplodia</taxon>
    </lineage>
</organism>
<accession>A0ACC2JBG6</accession>
<dbReference type="EMBL" id="JAPUUL010002747">
    <property type="protein sequence ID" value="KAJ8124820.1"/>
    <property type="molecule type" value="Genomic_DNA"/>
</dbReference>
<gene>
    <name evidence="1" type="ORF">O1611_g8820</name>
</gene>
<keyword evidence="2" id="KW-1185">Reference proteome</keyword>
<evidence type="ECO:0000313" key="1">
    <source>
        <dbReference type="EMBL" id="KAJ8124820.1"/>
    </source>
</evidence>
<dbReference type="Proteomes" id="UP001153332">
    <property type="component" value="Unassembled WGS sequence"/>
</dbReference>
<name>A0ACC2JBG6_9PEZI</name>
<protein>
    <submittedName>
        <fullName evidence="1">Uncharacterized protein</fullName>
    </submittedName>
</protein>